<name>A0AAW0CV96_9AGAR</name>
<dbReference type="EMBL" id="JAYKXP010000030">
    <property type="protein sequence ID" value="KAK7042910.1"/>
    <property type="molecule type" value="Genomic_DNA"/>
</dbReference>
<dbReference type="Proteomes" id="UP001383192">
    <property type="component" value="Unassembled WGS sequence"/>
</dbReference>
<reference evidence="2 3" key="1">
    <citation type="submission" date="2024-01" db="EMBL/GenBank/DDBJ databases">
        <title>A draft genome for a cacao thread blight-causing isolate of Paramarasmius palmivorus.</title>
        <authorList>
            <person name="Baruah I.K."/>
            <person name="Bukari Y."/>
            <person name="Amoako-Attah I."/>
            <person name="Meinhardt L.W."/>
            <person name="Bailey B.A."/>
            <person name="Cohen S.P."/>
        </authorList>
    </citation>
    <scope>NUCLEOTIDE SEQUENCE [LARGE SCALE GENOMIC DNA]</scope>
    <source>
        <strain evidence="2 3">GH-12</strain>
    </source>
</reference>
<gene>
    <name evidence="2" type="ORF">VNI00_008646</name>
</gene>
<keyword evidence="1" id="KW-1133">Transmembrane helix</keyword>
<feature type="transmembrane region" description="Helical" evidence="1">
    <location>
        <begin position="93"/>
        <end position="120"/>
    </location>
</feature>
<evidence type="ECO:0000313" key="3">
    <source>
        <dbReference type="Proteomes" id="UP001383192"/>
    </source>
</evidence>
<keyword evidence="1" id="KW-0812">Transmembrane</keyword>
<feature type="transmembrane region" description="Helical" evidence="1">
    <location>
        <begin position="165"/>
        <end position="185"/>
    </location>
</feature>
<evidence type="ECO:0000256" key="1">
    <source>
        <dbReference type="SAM" id="Phobius"/>
    </source>
</evidence>
<accession>A0AAW0CV96</accession>
<feature type="transmembrane region" description="Helical" evidence="1">
    <location>
        <begin position="29"/>
        <end position="62"/>
    </location>
</feature>
<organism evidence="2 3">
    <name type="scientific">Paramarasmius palmivorus</name>
    <dbReference type="NCBI Taxonomy" id="297713"/>
    <lineage>
        <taxon>Eukaryota</taxon>
        <taxon>Fungi</taxon>
        <taxon>Dikarya</taxon>
        <taxon>Basidiomycota</taxon>
        <taxon>Agaricomycotina</taxon>
        <taxon>Agaricomycetes</taxon>
        <taxon>Agaricomycetidae</taxon>
        <taxon>Agaricales</taxon>
        <taxon>Marasmiineae</taxon>
        <taxon>Marasmiaceae</taxon>
        <taxon>Paramarasmius</taxon>
    </lineage>
</organism>
<protein>
    <submittedName>
        <fullName evidence="2">Uncharacterized protein</fullName>
    </submittedName>
</protein>
<comment type="caution">
    <text evidence="2">The sequence shown here is derived from an EMBL/GenBank/DDBJ whole genome shotgun (WGS) entry which is preliminary data.</text>
</comment>
<keyword evidence="3" id="KW-1185">Reference proteome</keyword>
<dbReference type="AlphaFoldDB" id="A0AAW0CV96"/>
<keyword evidence="1" id="KW-0472">Membrane</keyword>
<proteinExistence type="predicted"/>
<evidence type="ECO:0000313" key="2">
    <source>
        <dbReference type="EMBL" id="KAK7042910.1"/>
    </source>
</evidence>
<sequence length="186" mass="20965">MQQFLEAKQFTELPLPHFRGCFLSGGRDILYMCWVLLMTYDTGSLIMILIPGIAVCGFLAFLSPTLSLTDPLSRTDRAGGGSELLKVVYRDGAVYYAFVCIISVINVIVVVILPVGWFWLTSNRRLEEMKVAPDDAVRSKQICEDGVIYYAFIFHEHSFHIPAEVYGIWLTWLIPVVSVINVIVIV</sequence>